<keyword evidence="5 8" id="KW-0040">ANK repeat</keyword>
<feature type="region of interest" description="Disordered" evidence="10">
    <location>
        <begin position="1749"/>
        <end position="1843"/>
    </location>
</feature>
<evidence type="ECO:0000256" key="1">
    <source>
        <dbReference type="ARBA" id="ARBA00022553"/>
    </source>
</evidence>
<feature type="binding site" evidence="9">
    <location>
        <begin position="516"/>
        <end position="523"/>
    </location>
    <ligand>
        <name>ATP</name>
        <dbReference type="ChEBI" id="CHEBI:30616"/>
    </ligand>
</feature>
<feature type="region of interest" description="Disordered" evidence="10">
    <location>
        <begin position="1354"/>
        <end position="1411"/>
    </location>
</feature>
<evidence type="ECO:0000256" key="3">
    <source>
        <dbReference type="ARBA" id="ARBA00022741"/>
    </source>
</evidence>
<keyword evidence="3 9" id="KW-0547">Nucleotide-binding</keyword>
<dbReference type="SMART" id="SM00248">
    <property type="entry name" value="ANK"/>
    <property type="match status" value="5"/>
</dbReference>
<dbReference type="Gene3D" id="1.20.5.4820">
    <property type="match status" value="1"/>
</dbReference>
<dbReference type="Pfam" id="PF00063">
    <property type="entry name" value="Myosin_head"/>
    <property type="match status" value="1"/>
</dbReference>
<reference evidence="12 13" key="1">
    <citation type="submission" date="2019-09" db="EMBL/GenBank/DDBJ databases">
        <title>Bird 10,000 Genomes (B10K) Project - Family phase.</title>
        <authorList>
            <person name="Zhang G."/>
        </authorList>
    </citation>
    <scope>NUCLEOTIDE SEQUENCE [LARGE SCALE GENOMIC DNA]</scope>
    <source>
        <strain evidence="12">B10K-MSB-03</strain>
    </source>
</reference>
<dbReference type="GO" id="GO:0005654">
    <property type="term" value="C:nucleoplasm"/>
    <property type="evidence" value="ECO:0007669"/>
    <property type="project" value="TreeGrafter"/>
</dbReference>
<comment type="caution">
    <text evidence="12">The sequence shown here is derived from an EMBL/GenBank/DDBJ whole genome shotgun (WGS) entry which is preliminary data.</text>
</comment>
<evidence type="ECO:0000313" key="13">
    <source>
        <dbReference type="Proteomes" id="UP000531938"/>
    </source>
</evidence>
<protein>
    <submittedName>
        <fullName evidence="12">MYO16 protein</fullName>
    </submittedName>
</protein>
<dbReference type="EMBL" id="VZSH01000211">
    <property type="protein sequence ID" value="NWY04790.1"/>
    <property type="molecule type" value="Genomic_DNA"/>
</dbReference>
<feature type="compositionally biased region" description="Polar residues" evidence="10">
    <location>
        <begin position="1301"/>
        <end position="1310"/>
    </location>
</feature>
<dbReference type="Pfam" id="PF15439">
    <property type="entry name" value="NYAP_N"/>
    <property type="match status" value="1"/>
</dbReference>
<dbReference type="PROSITE" id="PS51456">
    <property type="entry name" value="MYOSIN_MOTOR"/>
    <property type="match status" value="1"/>
</dbReference>
<feature type="compositionally biased region" description="Basic residues" evidence="10">
    <location>
        <begin position="1378"/>
        <end position="1387"/>
    </location>
</feature>
<dbReference type="GO" id="GO:0048812">
    <property type="term" value="P:neuron projection morphogenesis"/>
    <property type="evidence" value="ECO:0007669"/>
    <property type="project" value="TreeGrafter"/>
</dbReference>
<feature type="compositionally biased region" description="Polar residues" evidence="10">
    <location>
        <begin position="1590"/>
        <end position="1603"/>
    </location>
</feature>
<dbReference type="InterPro" id="IPR039482">
    <property type="entry name" value="NYAP_N"/>
</dbReference>
<dbReference type="Proteomes" id="UP000531938">
    <property type="component" value="Unassembled WGS sequence"/>
</dbReference>
<evidence type="ECO:0000256" key="5">
    <source>
        <dbReference type="ARBA" id="ARBA00023043"/>
    </source>
</evidence>
<dbReference type="PROSITE" id="PS50297">
    <property type="entry name" value="ANK_REP_REGION"/>
    <property type="match status" value="3"/>
</dbReference>
<feature type="compositionally biased region" description="Polar residues" evidence="10">
    <location>
        <begin position="1788"/>
        <end position="1815"/>
    </location>
</feature>
<dbReference type="PROSITE" id="PS50088">
    <property type="entry name" value="ANK_REPEAT"/>
    <property type="match status" value="4"/>
</dbReference>
<dbReference type="Gene3D" id="1.20.58.530">
    <property type="match status" value="1"/>
</dbReference>
<dbReference type="GO" id="GO:0005524">
    <property type="term" value="F:ATP binding"/>
    <property type="evidence" value="ECO:0007669"/>
    <property type="project" value="UniProtKB-UniRule"/>
</dbReference>
<evidence type="ECO:0000256" key="6">
    <source>
        <dbReference type="ARBA" id="ARBA00023123"/>
    </source>
</evidence>
<dbReference type="InterPro" id="IPR036961">
    <property type="entry name" value="Kinesin_motor_dom_sf"/>
</dbReference>
<proteinExistence type="inferred from homology"/>
<dbReference type="Gene3D" id="1.25.40.20">
    <property type="entry name" value="Ankyrin repeat-containing domain"/>
    <property type="match status" value="2"/>
</dbReference>
<dbReference type="PRINTS" id="PR00193">
    <property type="entry name" value="MYOSINHEAVY"/>
</dbReference>
<feature type="non-terminal residue" evidence="12">
    <location>
        <position position="1923"/>
    </location>
</feature>
<dbReference type="SMART" id="SM00242">
    <property type="entry name" value="MYSc"/>
    <property type="match status" value="1"/>
</dbReference>
<keyword evidence="9" id="KW-0009">Actin-binding</keyword>
<feature type="region of interest" description="Actin-binding" evidence="9">
    <location>
        <begin position="1043"/>
        <end position="1065"/>
    </location>
</feature>
<dbReference type="InterPro" id="IPR029353">
    <property type="entry name" value="NYAP_C"/>
</dbReference>
<dbReference type="SUPFAM" id="SSF52540">
    <property type="entry name" value="P-loop containing nucleoside triphosphate hydrolases"/>
    <property type="match status" value="1"/>
</dbReference>
<evidence type="ECO:0000313" key="12">
    <source>
        <dbReference type="EMBL" id="NWY04790.1"/>
    </source>
</evidence>
<evidence type="ECO:0000256" key="8">
    <source>
        <dbReference type="PROSITE-ProRule" id="PRU00023"/>
    </source>
</evidence>
<feature type="compositionally biased region" description="Low complexity" evidence="10">
    <location>
        <begin position="1824"/>
        <end position="1835"/>
    </location>
</feature>
<dbReference type="GO" id="GO:0051015">
    <property type="term" value="F:actin filament binding"/>
    <property type="evidence" value="ECO:0007669"/>
    <property type="project" value="TreeGrafter"/>
</dbReference>
<feature type="domain" description="Myosin motor" evidence="11">
    <location>
        <begin position="420"/>
        <end position="1164"/>
    </location>
</feature>
<dbReference type="Pfam" id="PF12796">
    <property type="entry name" value="Ank_2"/>
    <property type="match status" value="2"/>
</dbReference>
<evidence type="ECO:0000256" key="7">
    <source>
        <dbReference type="ARBA" id="ARBA00023175"/>
    </source>
</evidence>
<accession>A0A7K7B9X6</accession>
<keyword evidence="7 9" id="KW-0505">Motor protein</keyword>
<dbReference type="InterPro" id="IPR052838">
    <property type="entry name" value="Myosin-XVI"/>
</dbReference>
<feature type="compositionally biased region" description="Basic and acidic residues" evidence="10">
    <location>
        <begin position="1253"/>
        <end position="1268"/>
    </location>
</feature>
<feature type="repeat" description="ANK" evidence="8">
    <location>
        <begin position="273"/>
        <end position="305"/>
    </location>
</feature>
<evidence type="ECO:0000256" key="2">
    <source>
        <dbReference type="ARBA" id="ARBA00022737"/>
    </source>
</evidence>
<evidence type="ECO:0000256" key="10">
    <source>
        <dbReference type="SAM" id="MobiDB-lite"/>
    </source>
</evidence>
<dbReference type="GO" id="GO:2000134">
    <property type="term" value="P:negative regulation of G1/S transition of mitotic cell cycle"/>
    <property type="evidence" value="ECO:0007669"/>
    <property type="project" value="TreeGrafter"/>
</dbReference>
<dbReference type="GO" id="GO:0016459">
    <property type="term" value="C:myosin complex"/>
    <property type="evidence" value="ECO:0007669"/>
    <property type="project" value="UniProtKB-KW"/>
</dbReference>
<organism evidence="12 13">
    <name type="scientific">Nothoprocta ornata</name>
    <dbReference type="NCBI Taxonomy" id="83376"/>
    <lineage>
        <taxon>Eukaryota</taxon>
        <taxon>Metazoa</taxon>
        <taxon>Chordata</taxon>
        <taxon>Craniata</taxon>
        <taxon>Vertebrata</taxon>
        <taxon>Euteleostomi</taxon>
        <taxon>Archelosauria</taxon>
        <taxon>Archosauria</taxon>
        <taxon>Dinosauria</taxon>
        <taxon>Saurischia</taxon>
        <taxon>Theropoda</taxon>
        <taxon>Coelurosauria</taxon>
        <taxon>Aves</taxon>
        <taxon>Palaeognathae</taxon>
        <taxon>Tinamiformes</taxon>
        <taxon>Tinamidae</taxon>
        <taxon>Nothoprocta</taxon>
    </lineage>
</organism>
<keyword evidence="1" id="KW-0597">Phosphoprotein</keyword>
<feature type="compositionally biased region" description="Pro residues" evidence="10">
    <location>
        <begin position="1628"/>
        <end position="1646"/>
    </location>
</feature>
<dbReference type="GO" id="GO:0019903">
    <property type="term" value="F:protein phosphatase binding"/>
    <property type="evidence" value="ECO:0007669"/>
    <property type="project" value="TreeGrafter"/>
</dbReference>
<feature type="repeat" description="ANK" evidence="8">
    <location>
        <begin position="144"/>
        <end position="176"/>
    </location>
</feature>
<dbReference type="Gene3D" id="3.40.850.10">
    <property type="entry name" value="Kinesin motor domain"/>
    <property type="match status" value="1"/>
</dbReference>
<dbReference type="GO" id="GO:0043491">
    <property type="term" value="P:phosphatidylinositol 3-kinase/protein kinase B signal transduction"/>
    <property type="evidence" value="ECO:0007669"/>
    <property type="project" value="TreeGrafter"/>
</dbReference>
<dbReference type="InterPro" id="IPR036042">
    <property type="entry name" value="MYSc_Myo16"/>
</dbReference>
<feature type="non-terminal residue" evidence="12">
    <location>
        <position position="1"/>
    </location>
</feature>
<evidence type="ECO:0000256" key="4">
    <source>
        <dbReference type="ARBA" id="ARBA00022840"/>
    </source>
</evidence>
<sequence>YFSSLSGCFQLCNIFRTHDMEIDQCLLESLPLGQRQRLVKRMRCDQVKAYYEREKALQKRDGSAKKLRHGKNHRVHFRLADVIQDAIVRHDDKEVLRLLKDGADPHTLISSGGSLLHLCARYDNAFAAEILIDRGVNVNHQDEDFWTSMHVACACDNPDIVLLLLLAGANVLLQDVNGNIALDYAIEGTESSSILLMYLEENGVELNSLRQMKIQRPMTMLTDVRQLISSGGNVNQKNDEGVTLLHVACANGYKNVASLILDHGADLNAVDNHYWTPLHLAAKYGQTNIVKLLLMHWANPNLLNCNNEKPSDIAASEFIEEMLLKAEIVWEEKMKDPLSVPTLSQEEPYEEIIHDLPTLSNKLNPLALPIAKQDSLLEKDTMFKDAAKGLCKQQSQDGASESAAVDGPTKLEQIKLMPPAPNDDLASLSELTDSSLLYEIQKRFNNNQIYTYIGDILLLVNPFKELPIYSTMVTQLYLSNTGKLSSSLPPHIFSCAERAFHVLFQEQRPQCFILSGESGSGKTEACKQIVKHLTCRASSSRNTFDTKIKHVNCILEAFGHAKTPLNDFTSCFIKYFELQFCEKKRTLAGARIYTYMLEKSRVVMQPLNQSNFHVFYLMMDGLSAEEKYTLYLSNLSAHRYLSRTALEETMLTANPQNKEKLAVLKQALGALGFNSLEVENLFVILAAVLHLGDLRFTTLTDAETAFVADLQLLEQVAGMLQVSPDEFASALTTDVQYFKGDMIVRRHTIEIAEFYRDLLAKSLYGRLFSFLVNTINCYLQNQDETGSDQVFEIGILDIFGFEEFQKNTFEQLCVNMTNEKIHQYINEVLFLQEQAECVQEGVTMETVYSPGNHTAALDFFFQKPSGFLSMLDEESQSIWSIEQSLSKRIQSYLDTSDTNTVYSSTKDGNGNLAPKDQSSTFTVMHYAGRVTYEIAGSIEKNKDSLSQNLIFVMKTSENIVINQLFQSKLTQTGSLVPPYHSLKFKGCKAALLSKKSSVAYASGEAKKYVELSKLLKKKGTSSFLQRLERGGPTTVATQLRKSLTDIIGKLQNCTPHSVHCIKPNNSKSPDTFDNFYVSAQLQYIGVLEMIKIIRHGFPIRLSFTDFLSRYKDLADTAAGEKKKLPAKERCHLVLQQCKLQGWQIGARKVFLKYWQADHLNDLCLQLQKKIITCQKVVRGFLARQRLIQKMSIKQQEVTSVKSFLQNAEDMGLKTYDALVIQNASDIARENDRLRNEMNAAYHREKLEARIRPEEVPKRAEDKGGKVPEESFAGCRTPKHFHSSSVPVPMAVDGLVHSAAGSSIRSPSLHSVFSMDDGNSLPSPRKQPPPKPKRDPNTRLSASYEAVSACLSAASKETTNEVLTRPRPHSDDYSTMKKIPPRKPKRSPNTKLSGSYEEIPGQNGQKPGDVKQASTVTKPVVYDIVTVQRTASTDGPQHGTLSLYMSQEEEENEPVYIEMVGNAVKGSSAETESPEQGESVYEEMKYFLPEEGSNGNGIIPVVTGSPPLFFESRKRVNIEELDGNSQVAFNYKDSCDIPAPFPNLLPHRPPLLVFPPTPVTCSPASDESPLTPLEVKKLPVLETNLKYPVQSEGSSPLSPQYSKNQKGENERPASPGLVVFNVSSKVTPPSTPPPPLPPPPPPIPPPISYRASTHFAFPPDTCASFLINTGKTGTNSDLSKVPQRPNSAQLGCSSSPFSKLPYSPKLARADHRKSNSNSSSSFPYSPTNSRSLTSPLDELTSLFNSGRSVLRKSAAGRRIREPEGVETNLNLRTREDPNTSDVGSEAQDKNANNHGTQSSNPLPSSVTAENGNSVSNGLPEENEYSRLSASNTASSSIQRHRESHTSQVIHQLRLSENESVALQELLDWRRKLCEEREDWQQILHNTEQRIAAPPPPPCKKPTLLKKVEDTSCNRLSSGLWDSTM</sequence>
<dbReference type="InterPro" id="IPR027417">
    <property type="entry name" value="P-loop_NTPase"/>
</dbReference>
<dbReference type="CDD" id="cd14878">
    <property type="entry name" value="MYSc_Myo16"/>
    <property type="match status" value="1"/>
</dbReference>
<dbReference type="Pfam" id="PF15452">
    <property type="entry name" value="NYAP_C"/>
    <property type="match status" value="1"/>
</dbReference>
<keyword evidence="13" id="KW-1185">Reference proteome</keyword>
<feature type="region of interest" description="Disordered" evidence="10">
    <location>
        <begin position="1672"/>
        <end position="1732"/>
    </location>
</feature>
<feature type="region of interest" description="Disordered" evidence="10">
    <location>
        <begin position="1301"/>
        <end position="1338"/>
    </location>
</feature>
<keyword evidence="6 9" id="KW-0518">Myosin</keyword>
<comment type="similarity">
    <text evidence="9">Belongs to the TRAFAC class myosin-kinesin ATPase superfamily. Myosin family.</text>
</comment>
<dbReference type="FunFam" id="1.25.40.20:FF:000168">
    <property type="entry name" value="Myosin XVI"/>
    <property type="match status" value="1"/>
</dbReference>
<feature type="compositionally biased region" description="Polar residues" evidence="10">
    <location>
        <begin position="1672"/>
        <end position="1696"/>
    </location>
</feature>
<keyword evidence="4 9" id="KW-0067">ATP-binding</keyword>
<dbReference type="GO" id="GO:0003774">
    <property type="term" value="F:cytoskeletal motor activity"/>
    <property type="evidence" value="ECO:0007669"/>
    <property type="project" value="UniProtKB-UniRule"/>
</dbReference>
<dbReference type="InterPro" id="IPR036770">
    <property type="entry name" value="Ankyrin_rpt-contain_sf"/>
</dbReference>
<dbReference type="Gene3D" id="1.10.10.820">
    <property type="match status" value="1"/>
</dbReference>
<dbReference type="SUPFAM" id="SSF48403">
    <property type="entry name" value="Ankyrin repeat"/>
    <property type="match status" value="1"/>
</dbReference>
<dbReference type="Gene3D" id="1.20.120.720">
    <property type="entry name" value="Myosin VI head, motor domain, U50 subdomain"/>
    <property type="match status" value="1"/>
</dbReference>
<dbReference type="PANTHER" id="PTHR47335:SF1">
    <property type="entry name" value="UNCONVENTIONAL MYOSIN-XVI"/>
    <property type="match status" value="1"/>
</dbReference>
<feature type="region of interest" description="Disordered" evidence="10">
    <location>
        <begin position="1253"/>
        <end position="1283"/>
    </location>
</feature>
<gene>
    <name evidence="12" type="primary">Myo16</name>
    <name evidence="12" type="ORF">NOTORN_R03051</name>
</gene>
<evidence type="ECO:0000259" key="11">
    <source>
        <dbReference type="PROSITE" id="PS51456"/>
    </source>
</evidence>
<dbReference type="InterPro" id="IPR001609">
    <property type="entry name" value="Myosin_head_motor_dom-like"/>
</dbReference>
<name>A0A7K7B9X6_9AVES</name>
<feature type="repeat" description="ANK" evidence="8">
    <location>
        <begin position="240"/>
        <end position="272"/>
    </location>
</feature>
<dbReference type="PANTHER" id="PTHR47335">
    <property type="entry name" value="UNCONVENTIONAL MYOSIN-XVI"/>
    <property type="match status" value="1"/>
</dbReference>
<keyword evidence="2" id="KW-0677">Repeat</keyword>
<feature type="compositionally biased region" description="Low complexity" evidence="10">
    <location>
        <begin position="1714"/>
        <end position="1730"/>
    </location>
</feature>
<dbReference type="InterPro" id="IPR002110">
    <property type="entry name" value="Ankyrin_rpt"/>
</dbReference>
<dbReference type="PROSITE" id="PS50096">
    <property type="entry name" value="IQ"/>
    <property type="match status" value="1"/>
</dbReference>
<feature type="repeat" description="ANK" evidence="8">
    <location>
        <begin position="111"/>
        <end position="143"/>
    </location>
</feature>
<feature type="region of interest" description="Disordered" evidence="10">
    <location>
        <begin position="1586"/>
        <end position="1646"/>
    </location>
</feature>
<evidence type="ECO:0000256" key="9">
    <source>
        <dbReference type="PROSITE-ProRule" id="PRU00782"/>
    </source>
</evidence>
<dbReference type="GO" id="GO:0048471">
    <property type="term" value="C:perinuclear region of cytoplasm"/>
    <property type="evidence" value="ECO:0007669"/>
    <property type="project" value="TreeGrafter"/>
</dbReference>